<feature type="zinc finger region" description="C3H1-type" evidence="5">
    <location>
        <begin position="248"/>
        <end position="276"/>
    </location>
</feature>
<feature type="region of interest" description="Disordered" evidence="6">
    <location>
        <begin position="102"/>
        <end position="131"/>
    </location>
</feature>
<protein>
    <submittedName>
        <fullName evidence="8">Zinc finger CCCH domain-containing protein 39</fullName>
    </submittedName>
</protein>
<feature type="compositionally biased region" description="Pro residues" evidence="6">
    <location>
        <begin position="59"/>
        <end position="72"/>
    </location>
</feature>
<evidence type="ECO:0000256" key="3">
    <source>
        <dbReference type="ARBA" id="ARBA00022771"/>
    </source>
</evidence>
<feature type="domain" description="C3H1-type" evidence="7">
    <location>
        <begin position="137"/>
        <end position="164"/>
    </location>
</feature>
<reference evidence="8" key="2">
    <citation type="submission" date="2023-06" db="EMBL/GenBank/DDBJ databases">
        <authorList>
            <person name="Ma L."/>
            <person name="Liu K.-W."/>
            <person name="Li Z."/>
            <person name="Hsiao Y.-Y."/>
            <person name="Qi Y."/>
            <person name="Fu T."/>
            <person name="Tang G."/>
            <person name="Zhang D."/>
            <person name="Sun W.-H."/>
            <person name="Liu D.-K."/>
            <person name="Li Y."/>
            <person name="Chen G.-Z."/>
            <person name="Liu X.-D."/>
            <person name="Liao X.-Y."/>
            <person name="Jiang Y.-T."/>
            <person name="Yu X."/>
            <person name="Hao Y."/>
            <person name="Huang J."/>
            <person name="Zhao X.-W."/>
            <person name="Ke S."/>
            <person name="Chen Y.-Y."/>
            <person name="Wu W.-L."/>
            <person name="Hsu J.-L."/>
            <person name="Lin Y.-F."/>
            <person name="Huang M.-D."/>
            <person name="Li C.-Y."/>
            <person name="Huang L."/>
            <person name="Wang Z.-W."/>
            <person name="Zhao X."/>
            <person name="Zhong W.-Y."/>
            <person name="Peng D.-H."/>
            <person name="Ahmad S."/>
            <person name="Lan S."/>
            <person name="Zhang J.-S."/>
            <person name="Tsai W.-C."/>
            <person name="Van De Peer Y."/>
            <person name="Liu Z.-J."/>
        </authorList>
    </citation>
    <scope>NUCLEOTIDE SEQUENCE</scope>
    <source>
        <strain evidence="8">SCP</strain>
        <tissue evidence="8">Leaves</tissue>
    </source>
</reference>
<dbReference type="SMART" id="SM00356">
    <property type="entry name" value="ZnF_C3H1"/>
    <property type="match status" value="3"/>
</dbReference>
<dbReference type="GO" id="GO:0008270">
    <property type="term" value="F:zinc ion binding"/>
    <property type="evidence" value="ECO:0007669"/>
    <property type="project" value="UniProtKB-KW"/>
</dbReference>
<dbReference type="Gene3D" id="4.10.1000.10">
    <property type="entry name" value="Zinc finger, CCCH-type"/>
    <property type="match status" value="2"/>
</dbReference>
<sequence length="355" mass="39891">MLYHPDQTQETKNENQDTMSNGNSQPPLPQPQPYPPPPPQPQPYPPPYQPFDFPDQPAFTPPVPQTQPQPVPLPIFQYEIPQFPMRRPRDCDETINNSLAKRPHIQPILPTPPPPPPPPPPPHNNGHYNNGRVNKLFYKTRLCQKFSAGNCPYGNSCNFAHGSNDLRVPPSNWKDIITHPDNISKNLSEKPGVLPKGLCHRYIQGLGCPKGERCIFAHPNPLPSFPVRPNESLVVVVNKDGRESESNWEKKGPCFKWETTGYCLYGDRCQFVHFPRDPTKFRSRYAKAEHGHPHAAVAPLKSPQSVPSNASPPSTAAANPFCKMKAEEKKLFLINKGHKKINGVYGDWIEDDSPS</sequence>
<feature type="domain" description="C3H1-type" evidence="7">
    <location>
        <begin position="194"/>
        <end position="221"/>
    </location>
</feature>
<keyword evidence="9" id="KW-1185">Reference proteome</keyword>
<evidence type="ECO:0000313" key="8">
    <source>
        <dbReference type="EMBL" id="KAK1258977.1"/>
    </source>
</evidence>
<dbReference type="GO" id="GO:0003729">
    <property type="term" value="F:mRNA binding"/>
    <property type="evidence" value="ECO:0007669"/>
    <property type="project" value="InterPro"/>
</dbReference>
<evidence type="ECO:0000259" key="7">
    <source>
        <dbReference type="PROSITE" id="PS50103"/>
    </source>
</evidence>
<dbReference type="GO" id="GO:0051252">
    <property type="term" value="P:regulation of RNA metabolic process"/>
    <property type="evidence" value="ECO:0007669"/>
    <property type="project" value="UniProtKB-ARBA"/>
</dbReference>
<feature type="compositionally biased region" description="Low complexity" evidence="6">
    <location>
        <begin position="305"/>
        <end position="317"/>
    </location>
</feature>
<dbReference type="PROSITE" id="PS50103">
    <property type="entry name" value="ZF_C3H1"/>
    <property type="match status" value="3"/>
</dbReference>
<dbReference type="EMBL" id="JAUJYN010000012">
    <property type="protein sequence ID" value="KAK1258977.1"/>
    <property type="molecule type" value="Genomic_DNA"/>
</dbReference>
<dbReference type="InterPro" id="IPR000571">
    <property type="entry name" value="Znf_CCCH"/>
</dbReference>
<feature type="zinc finger region" description="C3H1-type" evidence="5">
    <location>
        <begin position="194"/>
        <end position="221"/>
    </location>
</feature>
<feature type="domain" description="C3H1-type" evidence="7">
    <location>
        <begin position="248"/>
        <end position="276"/>
    </location>
</feature>
<dbReference type="SUPFAM" id="SSF90229">
    <property type="entry name" value="CCCH zinc finger"/>
    <property type="match status" value="2"/>
</dbReference>
<evidence type="ECO:0000256" key="4">
    <source>
        <dbReference type="ARBA" id="ARBA00022833"/>
    </source>
</evidence>
<feature type="region of interest" description="Disordered" evidence="6">
    <location>
        <begin position="292"/>
        <end position="317"/>
    </location>
</feature>
<keyword evidence="1 5" id="KW-0479">Metal-binding</keyword>
<evidence type="ECO:0000313" key="9">
    <source>
        <dbReference type="Proteomes" id="UP001179952"/>
    </source>
</evidence>
<dbReference type="PANTHER" id="PTHR12547:SF18">
    <property type="entry name" value="PROTEIN TIS11"/>
    <property type="match status" value="1"/>
</dbReference>
<keyword evidence="2" id="KW-0677">Repeat</keyword>
<feature type="compositionally biased region" description="Pro residues" evidence="6">
    <location>
        <begin position="26"/>
        <end position="49"/>
    </location>
</feature>
<dbReference type="InterPro" id="IPR045877">
    <property type="entry name" value="ZFP36-like"/>
</dbReference>
<gene>
    <name evidence="8" type="ORF">QJS04_geneDACA005626</name>
</gene>
<dbReference type="FunFam" id="4.10.1000.10:FF:000003">
    <property type="entry name" value="Zinc finger CCCH domain-containing protein"/>
    <property type="match status" value="1"/>
</dbReference>
<dbReference type="AlphaFoldDB" id="A0AAV9A470"/>
<feature type="zinc finger region" description="C3H1-type" evidence="5">
    <location>
        <begin position="137"/>
        <end position="164"/>
    </location>
</feature>
<dbReference type="Proteomes" id="UP001179952">
    <property type="component" value="Unassembled WGS sequence"/>
</dbReference>
<evidence type="ECO:0000256" key="5">
    <source>
        <dbReference type="PROSITE-ProRule" id="PRU00723"/>
    </source>
</evidence>
<accession>A0AAV9A470</accession>
<comment type="caution">
    <text evidence="8">The sequence shown here is derived from an EMBL/GenBank/DDBJ whole genome shotgun (WGS) entry which is preliminary data.</text>
</comment>
<evidence type="ECO:0000256" key="1">
    <source>
        <dbReference type="ARBA" id="ARBA00022723"/>
    </source>
</evidence>
<keyword evidence="4 5" id="KW-0862">Zinc</keyword>
<organism evidence="8 9">
    <name type="scientific">Acorus gramineus</name>
    <name type="common">Dwarf sweet flag</name>
    <dbReference type="NCBI Taxonomy" id="55184"/>
    <lineage>
        <taxon>Eukaryota</taxon>
        <taxon>Viridiplantae</taxon>
        <taxon>Streptophyta</taxon>
        <taxon>Embryophyta</taxon>
        <taxon>Tracheophyta</taxon>
        <taxon>Spermatophyta</taxon>
        <taxon>Magnoliopsida</taxon>
        <taxon>Liliopsida</taxon>
        <taxon>Acoraceae</taxon>
        <taxon>Acorus</taxon>
    </lineage>
</organism>
<keyword evidence="3 5" id="KW-0863">Zinc-finger</keyword>
<dbReference type="GO" id="GO:0010468">
    <property type="term" value="P:regulation of gene expression"/>
    <property type="evidence" value="ECO:0007669"/>
    <property type="project" value="UniProtKB-ARBA"/>
</dbReference>
<reference evidence="8" key="1">
    <citation type="journal article" date="2023" name="Nat. Commun.">
        <title>Diploid and tetraploid genomes of Acorus and the evolution of monocots.</title>
        <authorList>
            <person name="Ma L."/>
            <person name="Liu K.W."/>
            <person name="Li Z."/>
            <person name="Hsiao Y.Y."/>
            <person name="Qi Y."/>
            <person name="Fu T."/>
            <person name="Tang G.D."/>
            <person name="Zhang D."/>
            <person name="Sun W.H."/>
            <person name="Liu D.K."/>
            <person name="Li Y."/>
            <person name="Chen G.Z."/>
            <person name="Liu X.D."/>
            <person name="Liao X.Y."/>
            <person name="Jiang Y.T."/>
            <person name="Yu X."/>
            <person name="Hao Y."/>
            <person name="Huang J."/>
            <person name="Zhao X.W."/>
            <person name="Ke S."/>
            <person name="Chen Y.Y."/>
            <person name="Wu W.L."/>
            <person name="Hsu J.L."/>
            <person name="Lin Y.F."/>
            <person name="Huang M.D."/>
            <person name="Li C.Y."/>
            <person name="Huang L."/>
            <person name="Wang Z.W."/>
            <person name="Zhao X."/>
            <person name="Zhong W.Y."/>
            <person name="Peng D.H."/>
            <person name="Ahmad S."/>
            <person name="Lan S."/>
            <person name="Zhang J.S."/>
            <person name="Tsai W.C."/>
            <person name="Van de Peer Y."/>
            <person name="Liu Z.J."/>
        </authorList>
    </citation>
    <scope>NUCLEOTIDE SEQUENCE</scope>
    <source>
        <strain evidence="8">SCP</strain>
    </source>
</reference>
<feature type="region of interest" description="Disordered" evidence="6">
    <location>
        <begin position="1"/>
        <end position="72"/>
    </location>
</feature>
<feature type="compositionally biased region" description="Pro residues" evidence="6">
    <location>
        <begin position="109"/>
        <end position="123"/>
    </location>
</feature>
<dbReference type="PANTHER" id="PTHR12547">
    <property type="entry name" value="CCCH ZINC FINGER/TIS11-RELATED"/>
    <property type="match status" value="1"/>
</dbReference>
<proteinExistence type="predicted"/>
<evidence type="ECO:0000256" key="2">
    <source>
        <dbReference type="ARBA" id="ARBA00022737"/>
    </source>
</evidence>
<dbReference type="InterPro" id="IPR036855">
    <property type="entry name" value="Znf_CCCH_sf"/>
</dbReference>
<name>A0AAV9A470_ACOGR</name>
<dbReference type="Pfam" id="PF14608">
    <property type="entry name" value="zf-CCCH_2"/>
    <property type="match status" value="1"/>
</dbReference>
<evidence type="ECO:0000256" key="6">
    <source>
        <dbReference type="SAM" id="MobiDB-lite"/>
    </source>
</evidence>
<dbReference type="Pfam" id="PF00642">
    <property type="entry name" value="zf-CCCH"/>
    <property type="match status" value="2"/>
</dbReference>